<dbReference type="SUPFAM" id="SSF52317">
    <property type="entry name" value="Class I glutamine amidotransferase-like"/>
    <property type="match status" value="1"/>
</dbReference>
<name>A0A8H6E6F5_PETAA</name>
<dbReference type="PANTHER" id="PTHR43130:SF3">
    <property type="entry name" value="HTH-TYPE TRANSCRIPTIONAL REGULATOR RV1931C"/>
    <property type="match status" value="1"/>
</dbReference>
<evidence type="ECO:0000259" key="1">
    <source>
        <dbReference type="Pfam" id="PF01965"/>
    </source>
</evidence>
<protein>
    <recommendedName>
        <fullName evidence="1">DJ-1/PfpI domain-containing protein</fullName>
    </recommendedName>
</protein>
<dbReference type="InterPro" id="IPR052158">
    <property type="entry name" value="INH-QAR"/>
</dbReference>
<feature type="domain" description="DJ-1/PfpI" evidence="1">
    <location>
        <begin position="8"/>
        <end position="154"/>
    </location>
</feature>
<keyword evidence="3" id="KW-1185">Reference proteome</keyword>
<dbReference type="InterPro" id="IPR029062">
    <property type="entry name" value="Class_I_gatase-like"/>
</dbReference>
<evidence type="ECO:0000313" key="3">
    <source>
        <dbReference type="Proteomes" id="UP000541154"/>
    </source>
</evidence>
<accession>A0A8H6E6F5</accession>
<proteinExistence type="predicted"/>
<dbReference type="PANTHER" id="PTHR43130">
    <property type="entry name" value="ARAC-FAMILY TRANSCRIPTIONAL REGULATOR"/>
    <property type="match status" value="1"/>
</dbReference>
<organism evidence="2 3">
    <name type="scientific">Petromyces alliaceus</name>
    <name type="common">Aspergillus alliaceus</name>
    <dbReference type="NCBI Taxonomy" id="209559"/>
    <lineage>
        <taxon>Eukaryota</taxon>
        <taxon>Fungi</taxon>
        <taxon>Dikarya</taxon>
        <taxon>Ascomycota</taxon>
        <taxon>Pezizomycotina</taxon>
        <taxon>Eurotiomycetes</taxon>
        <taxon>Eurotiomycetidae</taxon>
        <taxon>Eurotiales</taxon>
        <taxon>Aspergillaceae</taxon>
        <taxon>Aspergillus</taxon>
        <taxon>Aspergillus subgen. Circumdati</taxon>
    </lineage>
</organism>
<dbReference type="Pfam" id="PF01965">
    <property type="entry name" value="DJ-1_PfpI"/>
    <property type="match status" value="1"/>
</dbReference>
<sequence length="161" mass="17208">MPQLHPYKAAILLYPGVDILDFASPLEILSHVNNTTPTPQITLKTIARTTITAGTTTLTITPDLLLDDALPTLQDYDILIVPGAGPPVTDALLAQDPIAPEIDLVRRFAALPPKDGARVPRTLFSVCTGALLLGKAGVLKGVTVTTHYTALEELRGDFDLF</sequence>
<comment type="caution">
    <text evidence="2">The sequence shown here is derived from an EMBL/GenBank/DDBJ whole genome shotgun (WGS) entry which is preliminary data.</text>
</comment>
<dbReference type="AlphaFoldDB" id="A0A8H6E6F5"/>
<gene>
    <name evidence="2" type="ORF">ETB97_001812</name>
</gene>
<dbReference type="Gene3D" id="3.40.50.880">
    <property type="match status" value="1"/>
</dbReference>
<dbReference type="EMBL" id="SPNV01000137">
    <property type="protein sequence ID" value="KAF5860223.1"/>
    <property type="molecule type" value="Genomic_DNA"/>
</dbReference>
<dbReference type="Proteomes" id="UP000541154">
    <property type="component" value="Unassembled WGS sequence"/>
</dbReference>
<reference evidence="2 3" key="1">
    <citation type="submission" date="2019-04" db="EMBL/GenBank/DDBJ databases">
        <title>Aspergillus burnettii sp. nov., novel species from soil in southeast Queensland.</title>
        <authorList>
            <person name="Gilchrist C.L.M."/>
            <person name="Pitt J.I."/>
            <person name="Lange L."/>
            <person name="Lacey H.J."/>
            <person name="Vuong D."/>
            <person name="Midgley D.J."/>
            <person name="Greenfield P."/>
            <person name="Bradbury M."/>
            <person name="Lacey E."/>
            <person name="Busk P.K."/>
            <person name="Pilgaard B."/>
            <person name="Chooi Y.H."/>
            <person name="Piggott A.M."/>
        </authorList>
    </citation>
    <scope>NUCLEOTIDE SEQUENCE [LARGE SCALE GENOMIC DNA]</scope>
    <source>
        <strain evidence="2 3">FRR 5400</strain>
    </source>
</reference>
<evidence type="ECO:0000313" key="2">
    <source>
        <dbReference type="EMBL" id="KAF5860223.1"/>
    </source>
</evidence>
<dbReference type="InterPro" id="IPR002818">
    <property type="entry name" value="DJ-1/PfpI"/>
</dbReference>